<dbReference type="Pfam" id="PF02518">
    <property type="entry name" value="HATPase_c"/>
    <property type="match status" value="1"/>
</dbReference>
<dbReference type="InterPro" id="IPR003594">
    <property type="entry name" value="HATPase_dom"/>
</dbReference>
<evidence type="ECO:0000256" key="3">
    <source>
        <dbReference type="ARBA" id="ARBA00022553"/>
    </source>
</evidence>
<dbReference type="SUPFAM" id="SSF55874">
    <property type="entry name" value="ATPase domain of HSP90 chaperone/DNA topoisomerase II/histidine kinase"/>
    <property type="match status" value="1"/>
</dbReference>
<dbReference type="EC" id="2.7.13.3" evidence="2"/>
<dbReference type="CDD" id="cd00130">
    <property type="entry name" value="PAS"/>
    <property type="match status" value="1"/>
</dbReference>
<dbReference type="InterPro" id="IPR013656">
    <property type="entry name" value="PAS_4"/>
</dbReference>
<dbReference type="Gene3D" id="3.30.450.20">
    <property type="entry name" value="PAS domain"/>
    <property type="match status" value="2"/>
</dbReference>
<dbReference type="Proteomes" id="UP000290407">
    <property type="component" value="Unassembled WGS sequence"/>
</dbReference>
<evidence type="ECO:0000256" key="1">
    <source>
        <dbReference type="ARBA" id="ARBA00000085"/>
    </source>
</evidence>
<evidence type="ECO:0000259" key="6">
    <source>
        <dbReference type="PROSITE" id="PS50109"/>
    </source>
</evidence>
<dbReference type="PROSITE" id="PS50109">
    <property type="entry name" value="HIS_KIN"/>
    <property type="match status" value="1"/>
</dbReference>
<evidence type="ECO:0000256" key="5">
    <source>
        <dbReference type="ARBA" id="ARBA00022777"/>
    </source>
</evidence>
<protein>
    <recommendedName>
        <fullName evidence="2">histidine kinase</fullName>
        <ecNumber evidence="2">2.7.13.3</ecNumber>
    </recommendedName>
</protein>
<dbReference type="PANTHER" id="PTHR43304:SF1">
    <property type="entry name" value="PAC DOMAIN-CONTAINING PROTEIN"/>
    <property type="match status" value="1"/>
</dbReference>
<accession>A0A4Q2UK25</accession>
<dbReference type="Gene3D" id="1.10.287.130">
    <property type="match status" value="1"/>
</dbReference>
<dbReference type="EMBL" id="SBLB01000006">
    <property type="protein sequence ID" value="RYC67845.1"/>
    <property type="molecule type" value="Genomic_DNA"/>
</dbReference>
<dbReference type="SUPFAM" id="SSF55785">
    <property type="entry name" value="PYP-like sensor domain (PAS domain)"/>
    <property type="match status" value="2"/>
</dbReference>
<comment type="caution">
    <text evidence="7">The sequence shown here is derived from an EMBL/GenBank/DDBJ whole genome shotgun (WGS) entry which is preliminary data.</text>
</comment>
<dbReference type="InterPro" id="IPR035965">
    <property type="entry name" value="PAS-like_dom_sf"/>
</dbReference>
<dbReference type="InterPro" id="IPR000014">
    <property type="entry name" value="PAS"/>
</dbReference>
<feature type="domain" description="Histidine kinase" evidence="6">
    <location>
        <begin position="403"/>
        <end position="628"/>
    </location>
</feature>
<dbReference type="PANTHER" id="PTHR43304">
    <property type="entry name" value="PHYTOCHROME-LIKE PROTEIN CPH1"/>
    <property type="match status" value="1"/>
</dbReference>
<evidence type="ECO:0000313" key="7">
    <source>
        <dbReference type="EMBL" id="RYC67845.1"/>
    </source>
</evidence>
<evidence type="ECO:0000256" key="4">
    <source>
        <dbReference type="ARBA" id="ARBA00022679"/>
    </source>
</evidence>
<dbReference type="InterPro" id="IPR004358">
    <property type="entry name" value="Sig_transdc_His_kin-like_C"/>
</dbReference>
<evidence type="ECO:0000313" key="8">
    <source>
        <dbReference type="Proteomes" id="UP000290407"/>
    </source>
</evidence>
<dbReference type="InterPro" id="IPR036890">
    <property type="entry name" value="HATPase_C_sf"/>
</dbReference>
<dbReference type="SUPFAM" id="SSF47384">
    <property type="entry name" value="Homodimeric domain of signal transducing histidine kinase"/>
    <property type="match status" value="1"/>
</dbReference>
<evidence type="ECO:0000256" key="2">
    <source>
        <dbReference type="ARBA" id="ARBA00012438"/>
    </source>
</evidence>
<dbReference type="Pfam" id="PF00512">
    <property type="entry name" value="HisKA"/>
    <property type="match status" value="1"/>
</dbReference>
<dbReference type="AlphaFoldDB" id="A0A4Q2UK25"/>
<dbReference type="Gene3D" id="3.30.565.10">
    <property type="entry name" value="Histidine kinase-like ATPase, C-terminal domain"/>
    <property type="match status" value="1"/>
</dbReference>
<dbReference type="SMART" id="SM00387">
    <property type="entry name" value="HATPase_c"/>
    <property type="match status" value="1"/>
</dbReference>
<dbReference type="RefSeq" id="WP_129603602.1">
    <property type="nucleotide sequence ID" value="NZ_SBLB01000006.1"/>
</dbReference>
<sequence length="628" mass="69847">MSTSPVALLQGILNASPGCVAYYEPVRSSDNEPGQVIDFVYRVVNTRLCSLIGRPVDQLVGQQMTELSPTVKTNGLFARYVRVLETGEADSFESTYLADGTEGWYMITAEPLASGLVVSLIDITDRKQAELHARRQADELRATLDASLNSILLMRAMRDAAGQIIDFRMETANKSVVNSLFRPPEELVGQTLLSVFPGNVESGFFALYARVADTGYSEQAEYYYQDKNGFRGWFEVSAVRQETDLIVLTFNNVTAQREARLAQEGQTQVLQAILDHSQTAISLHEPVRNEQGQIVDFRPVLANRQALLSLAPLTDVIPQQSVANIQQTDEFARYVRVIETGQPDSFELAYNNRYYAITIAGADGGVVTSAVDVTNDRQYRFELEAVNRTLQQSNESLQSFAYVASHDLQEPLRRIQAFSDILQNQFEDNLSEGERDMARRIQKSANRMQLLIKDLLAYSQVAAHRDPYAAVDLNDVFDDVVSDLDVSIAEKKATVQVNPLPTVQGSASRLRQLMQNLVSNALKFRRPSVAPFVQIDARPAQPGELPESLPDNVPFWLISITDNGIGFDEKYKDRIFQPFQRLHNVATYSGTGIGLAICQRVAESHGGAIDVSSRPNEGTTFRLFLPVS</sequence>
<keyword evidence="8" id="KW-1185">Reference proteome</keyword>
<comment type="catalytic activity">
    <reaction evidence="1">
        <text>ATP + protein L-histidine = ADP + protein N-phospho-L-histidine.</text>
        <dbReference type="EC" id="2.7.13.3"/>
    </reaction>
</comment>
<reference evidence="7 8" key="1">
    <citation type="submission" date="2019-01" db="EMBL/GenBank/DDBJ databases">
        <title>Spirosoma flava sp. nov., a propanil-degrading bacterium isolated from herbicide-contaminated soil.</title>
        <authorList>
            <person name="Zhang L."/>
            <person name="Jiang J.-D."/>
        </authorList>
    </citation>
    <scope>NUCLEOTIDE SEQUENCE [LARGE SCALE GENOMIC DNA]</scope>
    <source>
        <strain evidence="7 8">TY50</strain>
    </source>
</reference>
<dbReference type="PRINTS" id="PR00344">
    <property type="entry name" value="BCTRLSENSOR"/>
</dbReference>
<dbReference type="InterPro" id="IPR052162">
    <property type="entry name" value="Sensor_kinase/Photoreceptor"/>
</dbReference>
<dbReference type="SMART" id="SM00388">
    <property type="entry name" value="HisKA"/>
    <property type="match status" value="1"/>
</dbReference>
<keyword evidence="3" id="KW-0597">Phosphoprotein</keyword>
<keyword evidence="5" id="KW-0418">Kinase</keyword>
<gene>
    <name evidence="7" type="ORF">EQG79_20475</name>
</gene>
<dbReference type="InterPro" id="IPR036097">
    <property type="entry name" value="HisK_dim/P_sf"/>
</dbReference>
<name>A0A4Q2UK25_9BACT</name>
<dbReference type="Pfam" id="PF08448">
    <property type="entry name" value="PAS_4"/>
    <property type="match status" value="2"/>
</dbReference>
<dbReference type="GO" id="GO:0000155">
    <property type="term" value="F:phosphorelay sensor kinase activity"/>
    <property type="evidence" value="ECO:0007669"/>
    <property type="project" value="InterPro"/>
</dbReference>
<dbReference type="InterPro" id="IPR005467">
    <property type="entry name" value="His_kinase_dom"/>
</dbReference>
<dbReference type="InterPro" id="IPR003661">
    <property type="entry name" value="HisK_dim/P_dom"/>
</dbReference>
<dbReference type="CDD" id="cd00082">
    <property type="entry name" value="HisKA"/>
    <property type="match status" value="1"/>
</dbReference>
<dbReference type="FunFam" id="3.30.565.10:FF:000006">
    <property type="entry name" value="Sensor histidine kinase WalK"/>
    <property type="match status" value="1"/>
</dbReference>
<keyword evidence="4" id="KW-0808">Transferase</keyword>
<organism evidence="7 8">
    <name type="scientific">Spirosoma sordidisoli</name>
    <dbReference type="NCBI Taxonomy" id="2502893"/>
    <lineage>
        <taxon>Bacteria</taxon>
        <taxon>Pseudomonadati</taxon>
        <taxon>Bacteroidota</taxon>
        <taxon>Cytophagia</taxon>
        <taxon>Cytophagales</taxon>
        <taxon>Cytophagaceae</taxon>
        <taxon>Spirosoma</taxon>
    </lineage>
</organism>
<proteinExistence type="predicted"/>